<gene>
    <name evidence="1" type="ORF">FJT64_013366</name>
</gene>
<reference evidence="1 2" key="1">
    <citation type="submission" date="2019-07" db="EMBL/GenBank/DDBJ databases">
        <title>Draft genome assembly of a fouling barnacle, Amphibalanus amphitrite (Darwin, 1854): The first reference genome for Thecostraca.</title>
        <authorList>
            <person name="Kim W."/>
        </authorList>
    </citation>
    <scope>NUCLEOTIDE SEQUENCE [LARGE SCALE GENOMIC DNA]</scope>
    <source>
        <strain evidence="1">SNU_AA5</strain>
        <tissue evidence="1">Soma without cirri and trophi</tissue>
    </source>
</reference>
<evidence type="ECO:0000313" key="1">
    <source>
        <dbReference type="EMBL" id="KAF0288217.1"/>
    </source>
</evidence>
<dbReference type="CDD" id="cd00229">
    <property type="entry name" value="SGNH_hydrolase"/>
    <property type="match status" value="1"/>
</dbReference>
<comment type="caution">
    <text evidence="1">The sequence shown here is derived from an EMBL/GenBank/DDBJ whole genome shotgun (WGS) entry which is preliminary data.</text>
</comment>
<keyword evidence="2" id="KW-1185">Reference proteome</keyword>
<name>A0A6A4UWU1_AMPAM</name>
<protein>
    <recommendedName>
        <fullName evidence="3">SGNH hydrolase-type esterase domain-containing protein</fullName>
    </recommendedName>
</protein>
<evidence type="ECO:0008006" key="3">
    <source>
        <dbReference type="Google" id="ProtNLM"/>
    </source>
</evidence>
<dbReference type="AlphaFoldDB" id="A0A6A4UWU1"/>
<organism evidence="1 2">
    <name type="scientific">Amphibalanus amphitrite</name>
    <name type="common">Striped barnacle</name>
    <name type="synonym">Balanus amphitrite</name>
    <dbReference type="NCBI Taxonomy" id="1232801"/>
    <lineage>
        <taxon>Eukaryota</taxon>
        <taxon>Metazoa</taxon>
        <taxon>Ecdysozoa</taxon>
        <taxon>Arthropoda</taxon>
        <taxon>Crustacea</taxon>
        <taxon>Multicrustacea</taxon>
        <taxon>Cirripedia</taxon>
        <taxon>Thoracica</taxon>
        <taxon>Thoracicalcarea</taxon>
        <taxon>Balanomorpha</taxon>
        <taxon>Balanoidea</taxon>
        <taxon>Balanidae</taxon>
        <taxon>Amphibalaninae</taxon>
        <taxon>Amphibalanus</taxon>
    </lineage>
</organism>
<evidence type="ECO:0000313" key="2">
    <source>
        <dbReference type="Proteomes" id="UP000440578"/>
    </source>
</evidence>
<dbReference type="Proteomes" id="UP000440578">
    <property type="component" value="Unassembled WGS sequence"/>
</dbReference>
<accession>A0A6A4UWU1</accession>
<dbReference type="Gene3D" id="3.40.50.1110">
    <property type="entry name" value="SGNH hydrolase"/>
    <property type="match status" value="1"/>
</dbReference>
<sequence length="224" mass="24789">MDVLEVSDPEAGPWLDRQAPPLHLLIGDSIARDSGLRSRLPPDEFLSLARGGATWKSTARDLDDIIARWTTKAAEEGRRLGDAVIWLTGNDVYSRLTLLSSFSPETLEETGRLAADVCRRLLEKGRVTVLGPLPRMSGEISGSRWETTASYHLERRLKHSLPPAVRLVPLGRQLLRRAGGRYCVVQECATSFRHDGVHLTAEGYARVADALQLPIWISLTAAFK</sequence>
<dbReference type="InterPro" id="IPR036514">
    <property type="entry name" value="SGNH_hydro_sf"/>
</dbReference>
<dbReference type="EMBL" id="VIIS01002122">
    <property type="protein sequence ID" value="KAF0288217.1"/>
    <property type="molecule type" value="Genomic_DNA"/>
</dbReference>
<proteinExistence type="predicted"/>
<dbReference type="SUPFAM" id="SSF52266">
    <property type="entry name" value="SGNH hydrolase"/>
    <property type="match status" value="1"/>
</dbReference>